<dbReference type="InterPro" id="IPR045034">
    <property type="entry name" value="O-acyltransferase_WSD1-like"/>
</dbReference>
<comment type="pathway">
    <text evidence="2">Lipid metabolism.</text>
</comment>
<dbReference type="Gene3D" id="3.30.559.10">
    <property type="entry name" value="Chloramphenicol acetyltransferase-like domain"/>
    <property type="match status" value="1"/>
</dbReference>
<dbReference type="AlphaFoldDB" id="F0Y500"/>
<keyword evidence="11" id="KW-1185">Reference proteome</keyword>
<dbReference type="KEGG" id="aaf:AURANDRAFT_62985"/>
<dbReference type="UniPathway" id="UPA00282"/>
<dbReference type="OMA" id="ITCFSYT"/>
<comment type="catalytic activity">
    <reaction evidence="6">
        <text>a long chain fatty alcohol + a fatty acyl-CoA = a long-chain alcohol wax ester + CoA</text>
        <dbReference type="Rhea" id="RHEA:38443"/>
        <dbReference type="ChEBI" id="CHEBI:17135"/>
        <dbReference type="ChEBI" id="CHEBI:57287"/>
        <dbReference type="ChEBI" id="CHEBI:77636"/>
        <dbReference type="ChEBI" id="CHEBI:235323"/>
        <dbReference type="EC" id="2.3.1.75"/>
    </reaction>
</comment>
<dbReference type="InParanoid" id="F0Y500"/>
<evidence type="ECO:0000313" key="11">
    <source>
        <dbReference type="Proteomes" id="UP000002729"/>
    </source>
</evidence>
<evidence type="ECO:0000256" key="6">
    <source>
        <dbReference type="ARBA" id="ARBA00047604"/>
    </source>
</evidence>
<dbReference type="GO" id="GO:0004144">
    <property type="term" value="F:diacylglycerol O-acyltransferase activity"/>
    <property type="evidence" value="ECO:0007669"/>
    <property type="project" value="UniProtKB-EC"/>
</dbReference>
<dbReference type="eggNOG" id="ENOG502S61Z">
    <property type="taxonomic scope" value="Eukaryota"/>
</dbReference>
<keyword evidence="4" id="KW-0012">Acyltransferase</keyword>
<dbReference type="PANTHER" id="PTHR31650">
    <property type="entry name" value="O-ACYLTRANSFERASE (WSD1-LIKE) FAMILY PROTEIN"/>
    <property type="match status" value="1"/>
</dbReference>
<evidence type="ECO:0000256" key="2">
    <source>
        <dbReference type="ARBA" id="ARBA00005189"/>
    </source>
</evidence>
<dbReference type="Proteomes" id="UP000002729">
    <property type="component" value="Unassembled WGS sequence"/>
</dbReference>
<keyword evidence="3" id="KW-0808">Transferase</keyword>
<dbReference type="GO" id="GO:0019432">
    <property type="term" value="P:triglyceride biosynthetic process"/>
    <property type="evidence" value="ECO:0007669"/>
    <property type="project" value="UniProtKB-UniPathway"/>
</dbReference>
<dbReference type="RefSeq" id="XP_009035478.1">
    <property type="nucleotide sequence ID" value="XM_009037230.1"/>
</dbReference>
<organism evidence="11">
    <name type="scientific">Aureococcus anophagefferens</name>
    <name type="common">Harmful bloom alga</name>
    <dbReference type="NCBI Taxonomy" id="44056"/>
    <lineage>
        <taxon>Eukaryota</taxon>
        <taxon>Sar</taxon>
        <taxon>Stramenopiles</taxon>
        <taxon>Ochrophyta</taxon>
        <taxon>Pelagophyceae</taxon>
        <taxon>Pelagomonadales</taxon>
        <taxon>Pelagomonadaceae</taxon>
        <taxon>Aureococcus</taxon>
    </lineage>
</organism>
<name>F0Y500_AURAN</name>
<proteinExistence type="inferred from homology"/>
<comment type="pathway">
    <text evidence="1">Glycerolipid metabolism; triacylglycerol biosynthesis.</text>
</comment>
<evidence type="ECO:0000256" key="4">
    <source>
        <dbReference type="ARBA" id="ARBA00023315"/>
    </source>
</evidence>
<dbReference type="GeneID" id="20224126"/>
<dbReference type="InterPro" id="IPR004255">
    <property type="entry name" value="O-acyltransferase_WSD1_N"/>
</dbReference>
<feature type="domain" description="O-acyltransferase WSD1 C-terminal" evidence="9">
    <location>
        <begin position="325"/>
        <end position="460"/>
    </location>
</feature>
<feature type="domain" description="O-acyltransferase WSD1-like N-terminal" evidence="8">
    <location>
        <begin position="127"/>
        <end position="286"/>
    </location>
</feature>
<evidence type="ECO:0000256" key="7">
    <source>
        <dbReference type="ARBA" id="ARBA00048109"/>
    </source>
</evidence>
<dbReference type="InterPro" id="IPR009721">
    <property type="entry name" value="O-acyltransferase_WSD1_C"/>
</dbReference>
<dbReference type="SUPFAM" id="SSF52777">
    <property type="entry name" value="CoA-dependent acyltransferases"/>
    <property type="match status" value="1"/>
</dbReference>
<gene>
    <name evidence="10" type="ORF">AURANDRAFT_62985</name>
</gene>
<protein>
    <submittedName>
        <fullName evidence="10">Uncharacterized protein</fullName>
    </submittedName>
</protein>
<comment type="similarity">
    <text evidence="5">In the N-terminal section; belongs to the long-chain O-acyltransferase family.</text>
</comment>
<evidence type="ECO:0000259" key="8">
    <source>
        <dbReference type="Pfam" id="PF03007"/>
    </source>
</evidence>
<dbReference type="Pfam" id="PF06974">
    <property type="entry name" value="WS_DGAT_C"/>
    <property type="match status" value="1"/>
</dbReference>
<evidence type="ECO:0000313" key="10">
    <source>
        <dbReference type="EMBL" id="EGB09405.1"/>
    </source>
</evidence>
<comment type="catalytic activity">
    <reaction evidence="7">
        <text>an acyl-CoA + a 1,2-diacyl-sn-glycerol = a triacyl-sn-glycerol + CoA</text>
        <dbReference type="Rhea" id="RHEA:10868"/>
        <dbReference type="ChEBI" id="CHEBI:17815"/>
        <dbReference type="ChEBI" id="CHEBI:57287"/>
        <dbReference type="ChEBI" id="CHEBI:58342"/>
        <dbReference type="ChEBI" id="CHEBI:64615"/>
        <dbReference type="EC" id="2.3.1.20"/>
    </reaction>
</comment>
<dbReference type="GO" id="GO:0047196">
    <property type="term" value="F:long-chain-alcohol O-fatty-acyltransferase activity"/>
    <property type="evidence" value="ECO:0007669"/>
    <property type="project" value="UniProtKB-EC"/>
</dbReference>
<evidence type="ECO:0000256" key="3">
    <source>
        <dbReference type="ARBA" id="ARBA00022679"/>
    </source>
</evidence>
<evidence type="ECO:0000256" key="5">
    <source>
        <dbReference type="ARBA" id="ARBA00024360"/>
    </source>
</evidence>
<dbReference type="InterPro" id="IPR023213">
    <property type="entry name" value="CAT-like_dom_sf"/>
</dbReference>
<sequence length="475" mass="48059">MLSVAARAACVRFAAGASVVTAAHETDAAHCDAVRRKMTPIGAFSLLSETPAAPSIPAVLLTFKAPLAAADLKDALTAGVAPASARFRSRVDERALEFVDDLGPAAAPFVVERGARGEAALPGAVAEALTAPLLGRDGAGPWWEALVFDHAARTSVLLRAHHCLADGVSLASLFARATDQAEAIAAAVDAEIAKRRRPRGERRRRSALARFARALLKALGFVARVVRGALAMLRVVATTRAPLRGAAPRRAATGRSVAWASKFSDVATLKRVAKALGGDKATVNDLFAAIVGGALRDVLGDAAHVTCAVPVHLYGGALLPGVDVGNHIGAVLARLPLPGGDGAAAHVARVSRDVGGALRGGAGALVAYGAAYVAAAVLPRRLVPYALGGSAGCATVALTNVRGPPVDGLSIRGVPVEAVVPFLPPPPGVPLGVALATVGPDATISFNADASLLDADALLAAALAYYGELERAAGI</sequence>
<dbReference type="OrthoDB" id="619536at2759"/>
<dbReference type="EMBL" id="GL833125">
    <property type="protein sequence ID" value="EGB09405.1"/>
    <property type="molecule type" value="Genomic_DNA"/>
</dbReference>
<evidence type="ECO:0000256" key="1">
    <source>
        <dbReference type="ARBA" id="ARBA00004771"/>
    </source>
</evidence>
<dbReference type="GO" id="GO:0005886">
    <property type="term" value="C:plasma membrane"/>
    <property type="evidence" value="ECO:0007669"/>
    <property type="project" value="TreeGrafter"/>
</dbReference>
<reference evidence="10 11" key="1">
    <citation type="journal article" date="2011" name="Proc. Natl. Acad. Sci. U.S.A.">
        <title>Niche of harmful alga Aureococcus anophagefferens revealed through ecogenomics.</title>
        <authorList>
            <person name="Gobler C.J."/>
            <person name="Berry D.L."/>
            <person name="Dyhrman S.T."/>
            <person name="Wilhelm S.W."/>
            <person name="Salamov A."/>
            <person name="Lobanov A.V."/>
            <person name="Zhang Y."/>
            <person name="Collier J.L."/>
            <person name="Wurch L.L."/>
            <person name="Kustka A.B."/>
            <person name="Dill B.D."/>
            <person name="Shah M."/>
            <person name="VerBerkmoes N.C."/>
            <person name="Kuo A."/>
            <person name="Terry A."/>
            <person name="Pangilinan J."/>
            <person name="Lindquist E.A."/>
            <person name="Lucas S."/>
            <person name="Paulsen I.T."/>
            <person name="Hattenrath-Lehmann T.K."/>
            <person name="Talmage S.C."/>
            <person name="Walker E.A."/>
            <person name="Koch F."/>
            <person name="Burson A.M."/>
            <person name="Marcoval M.A."/>
            <person name="Tang Y.Z."/>
            <person name="Lecleir G.R."/>
            <person name="Coyne K.J."/>
            <person name="Berg G.M."/>
            <person name="Bertrand E.M."/>
            <person name="Saito M.A."/>
            <person name="Gladyshev V.N."/>
            <person name="Grigoriev I.V."/>
        </authorList>
    </citation>
    <scope>NUCLEOTIDE SEQUENCE [LARGE SCALE GENOMIC DNA]</scope>
    <source>
        <strain evidence="11">CCMP 1984</strain>
    </source>
</reference>
<dbReference type="Pfam" id="PF03007">
    <property type="entry name" value="WS_DGAT_cat"/>
    <property type="match status" value="1"/>
</dbReference>
<accession>F0Y500</accession>
<dbReference type="PANTHER" id="PTHR31650:SF1">
    <property type="entry name" value="WAX ESTER SYNTHASE_DIACYLGLYCEROL ACYLTRANSFERASE 4-RELATED"/>
    <property type="match status" value="1"/>
</dbReference>
<evidence type="ECO:0000259" key="9">
    <source>
        <dbReference type="Pfam" id="PF06974"/>
    </source>
</evidence>